<reference evidence="1" key="1">
    <citation type="submission" date="2021-11" db="EMBL/GenBank/DDBJ databases">
        <authorList>
            <person name="Bulgarelli D."/>
        </authorList>
    </citation>
    <scope>NUCLEOTIDE SEQUENCE</scope>
    <source>
        <strain evidence="1">Bi133</strain>
    </source>
</reference>
<accession>A0A9W4PEK8</accession>
<organism evidence="1 2">
    <name type="scientific">Peribacillus simplex</name>
    <dbReference type="NCBI Taxonomy" id="1478"/>
    <lineage>
        <taxon>Bacteria</taxon>
        <taxon>Bacillati</taxon>
        <taxon>Bacillota</taxon>
        <taxon>Bacilli</taxon>
        <taxon>Bacillales</taxon>
        <taxon>Bacillaceae</taxon>
        <taxon>Peribacillus</taxon>
    </lineage>
</organism>
<dbReference type="EMBL" id="CAKKMG010000029">
    <property type="protein sequence ID" value="CAH0223060.1"/>
    <property type="molecule type" value="Genomic_DNA"/>
</dbReference>
<comment type="caution">
    <text evidence="1">The sequence shown here is derived from an EMBL/GenBank/DDBJ whole genome shotgun (WGS) entry which is preliminary data.</text>
</comment>
<evidence type="ECO:0000313" key="1">
    <source>
        <dbReference type="EMBL" id="CAH0223060.1"/>
    </source>
</evidence>
<gene>
    <name evidence="1" type="ORF">SRABI133_02446</name>
</gene>
<name>A0A9W4PEK8_9BACI</name>
<evidence type="ECO:0000313" key="2">
    <source>
        <dbReference type="Proteomes" id="UP000789326"/>
    </source>
</evidence>
<dbReference type="AlphaFoldDB" id="A0A9W4PEK8"/>
<proteinExistence type="predicted"/>
<dbReference type="Proteomes" id="UP000789326">
    <property type="component" value="Unassembled WGS sequence"/>
</dbReference>
<sequence>MNSTVNYIKEWQQALQLEILHLKKYGSTKYLVSNGHLLTSDGSFNYYFETGSSIKIPVGSLVRLEWGGIKQDGRILSSEGKSIIIVFDRSLGDMIGEAFLYHDT</sequence>
<protein>
    <submittedName>
        <fullName evidence="1">Uncharacterized protein</fullName>
    </submittedName>
</protein>
<dbReference type="RefSeq" id="WP_230302101.1">
    <property type="nucleotide sequence ID" value="NZ_CAKKMG010000029.1"/>
</dbReference>